<protein>
    <submittedName>
        <fullName evidence="1">Uncharacterized protein</fullName>
    </submittedName>
</protein>
<dbReference type="Proteomes" id="UP000308600">
    <property type="component" value="Unassembled WGS sequence"/>
</dbReference>
<name>A0ACD3AP03_9AGAR</name>
<keyword evidence="2" id="KW-1185">Reference proteome</keyword>
<gene>
    <name evidence="1" type="ORF">BDN72DRAFT_960827</name>
</gene>
<organism evidence="1 2">
    <name type="scientific">Pluteus cervinus</name>
    <dbReference type="NCBI Taxonomy" id="181527"/>
    <lineage>
        <taxon>Eukaryota</taxon>
        <taxon>Fungi</taxon>
        <taxon>Dikarya</taxon>
        <taxon>Basidiomycota</taxon>
        <taxon>Agaricomycotina</taxon>
        <taxon>Agaricomycetes</taxon>
        <taxon>Agaricomycetidae</taxon>
        <taxon>Agaricales</taxon>
        <taxon>Pluteineae</taxon>
        <taxon>Pluteaceae</taxon>
        <taxon>Pluteus</taxon>
    </lineage>
</organism>
<accession>A0ACD3AP03</accession>
<reference evidence="1 2" key="1">
    <citation type="journal article" date="2019" name="Nat. Ecol. Evol.">
        <title>Megaphylogeny resolves global patterns of mushroom evolution.</title>
        <authorList>
            <person name="Varga T."/>
            <person name="Krizsan K."/>
            <person name="Foldi C."/>
            <person name="Dima B."/>
            <person name="Sanchez-Garcia M."/>
            <person name="Sanchez-Ramirez S."/>
            <person name="Szollosi G.J."/>
            <person name="Szarkandi J.G."/>
            <person name="Papp V."/>
            <person name="Albert L."/>
            <person name="Andreopoulos W."/>
            <person name="Angelini C."/>
            <person name="Antonin V."/>
            <person name="Barry K.W."/>
            <person name="Bougher N.L."/>
            <person name="Buchanan P."/>
            <person name="Buyck B."/>
            <person name="Bense V."/>
            <person name="Catcheside P."/>
            <person name="Chovatia M."/>
            <person name="Cooper J."/>
            <person name="Damon W."/>
            <person name="Desjardin D."/>
            <person name="Finy P."/>
            <person name="Geml J."/>
            <person name="Haridas S."/>
            <person name="Hughes K."/>
            <person name="Justo A."/>
            <person name="Karasinski D."/>
            <person name="Kautmanova I."/>
            <person name="Kiss B."/>
            <person name="Kocsube S."/>
            <person name="Kotiranta H."/>
            <person name="LaButti K.M."/>
            <person name="Lechner B.E."/>
            <person name="Liimatainen K."/>
            <person name="Lipzen A."/>
            <person name="Lukacs Z."/>
            <person name="Mihaltcheva S."/>
            <person name="Morgado L.N."/>
            <person name="Niskanen T."/>
            <person name="Noordeloos M.E."/>
            <person name="Ohm R.A."/>
            <person name="Ortiz-Santana B."/>
            <person name="Ovrebo C."/>
            <person name="Racz N."/>
            <person name="Riley R."/>
            <person name="Savchenko A."/>
            <person name="Shiryaev A."/>
            <person name="Soop K."/>
            <person name="Spirin V."/>
            <person name="Szebenyi C."/>
            <person name="Tomsovsky M."/>
            <person name="Tulloss R.E."/>
            <person name="Uehling J."/>
            <person name="Grigoriev I.V."/>
            <person name="Vagvolgyi C."/>
            <person name="Papp T."/>
            <person name="Martin F.M."/>
            <person name="Miettinen O."/>
            <person name="Hibbett D.S."/>
            <person name="Nagy L.G."/>
        </authorList>
    </citation>
    <scope>NUCLEOTIDE SEQUENCE [LARGE SCALE GENOMIC DNA]</scope>
    <source>
        <strain evidence="1 2">NL-1719</strain>
    </source>
</reference>
<proteinExistence type="predicted"/>
<evidence type="ECO:0000313" key="1">
    <source>
        <dbReference type="EMBL" id="TFK67658.1"/>
    </source>
</evidence>
<dbReference type="EMBL" id="ML208370">
    <property type="protein sequence ID" value="TFK67658.1"/>
    <property type="molecule type" value="Genomic_DNA"/>
</dbReference>
<evidence type="ECO:0000313" key="2">
    <source>
        <dbReference type="Proteomes" id="UP000308600"/>
    </source>
</evidence>
<sequence>MPLATLAMDRISQNKEILHNIIYRVINHHHHRRKTSCISVCKSWSDVALDILWRKIHQREFFYVFKILCPLKQGEKPGAAYVFHRDPTSADWMRFEKYSRRVRVLEINLNRRFNYRDLRVDPTVYGGLAISRPASGVFPNLTELELDGRLGHWAPLFLNPGMKVLRIALDYPMRKGEAESCNNPAYLFNQVLSRMSDLRELSISIAGRRLWGSCYTAYKDEALICQLLLQQPHLRRLSLPWSWFTTRVAEAVAFLPNLTSICPAMNANLGHPLDSLIFNPVVLPGAFSSIQDLSLATPYPQFQRFLLNWIPSAHVHSRLKSVSIHSQVLESPQTMQGMLEVLVPRCPGLTSLKISSLCSTAQMPYTNSLPYQSYNGQDRPTDRSPSEWTLKRLDPFRVTLDTISSLFQLDHIHCLHLNHHLPAAFSPSDIESFASKFCHLKDLDLFSDPHPIYIGGNSSESEGSSSDSSLYDEIVKNDAEHATKGIPEHTHTLRTFGSKCPKLESLRVFVDPRPQSPTIDDSLPNSDDAPSQSWPINYFPNLRELYFGSSYCCDSMAGSLAFVFGEYLDPSTYISSAHSVVWEDEDEAQWRQIEDDYIQRLRKGGRIHPSLYSPNIEDGHGGLDVATMEGEATQVDSNDNSAGAPQVRQSIFQMMLPKRYEAWKIGTDGQRIQPDQAVFTSPTGDPLVFDISAFLGDTTMYGTMGGVIERSDGSKWMPGVGFSGWLSKEIITELKARGAAWRSAAKLMPLMRTLRLQEKKLLEERLKAFEVVGNDDAEAVR</sequence>